<feature type="region of interest" description="Disordered" evidence="1">
    <location>
        <begin position="56"/>
        <end position="83"/>
    </location>
</feature>
<feature type="compositionally biased region" description="Polar residues" evidence="1">
    <location>
        <begin position="479"/>
        <end position="490"/>
    </location>
</feature>
<feature type="compositionally biased region" description="Basic residues" evidence="1">
    <location>
        <begin position="518"/>
        <end position="527"/>
    </location>
</feature>
<accession>A0A9N8DXR0</accession>
<evidence type="ECO:0000313" key="2">
    <source>
        <dbReference type="EMBL" id="CAB9508771.1"/>
    </source>
</evidence>
<organism evidence="2 3">
    <name type="scientific">Seminavis robusta</name>
    <dbReference type="NCBI Taxonomy" id="568900"/>
    <lineage>
        <taxon>Eukaryota</taxon>
        <taxon>Sar</taxon>
        <taxon>Stramenopiles</taxon>
        <taxon>Ochrophyta</taxon>
        <taxon>Bacillariophyta</taxon>
        <taxon>Bacillariophyceae</taxon>
        <taxon>Bacillariophycidae</taxon>
        <taxon>Naviculales</taxon>
        <taxon>Naviculaceae</taxon>
        <taxon>Seminavis</taxon>
    </lineage>
</organism>
<evidence type="ECO:0000313" key="3">
    <source>
        <dbReference type="Proteomes" id="UP001153069"/>
    </source>
</evidence>
<gene>
    <name evidence="2" type="ORF">SEMRO_360_G126220.1</name>
</gene>
<feature type="region of interest" description="Disordered" evidence="1">
    <location>
        <begin position="369"/>
        <end position="554"/>
    </location>
</feature>
<dbReference type="Proteomes" id="UP001153069">
    <property type="component" value="Unassembled WGS sequence"/>
</dbReference>
<comment type="caution">
    <text evidence="2">The sequence shown here is derived from an EMBL/GenBank/DDBJ whole genome shotgun (WGS) entry which is preliminary data.</text>
</comment>
<feature type="compositionally biased region" description="Polar residues" evidence="1">
    <location>
        <begin position="397"/>
        <end position="413"/>
    </location>
</feature>
<reference evidence="2" key="1">
    <citation type="submission" date="2020-06" db="EMBL/GenBank/DDBJ databases">
        <authorList>
            <consortium name="Plant Systems Biology data submission"/>
        </authorList>
    </citation>
    <scope>NUCLEOTIDE SEQUENCE</scope>
    <source>
        <strain evidence="2">D6</strain>
    </source>
</reference>
<evidence type="ECO:0000256" key="1">
    <source>
        <dbReference type="SAM" id="MobiDB-lite"/>
    </source>
</evidence>
<proteinExistence type="predicted"/>
<dbReference type="AlphaFoldDB" id="A0A9N8DXR0"/>
<name>A0A9N8DXR0_9STRA</name>
<keyword evidence="3" id="KW-1185">Reference proteome</keyword>
<feature type="compositionally biased region" description="Acidic residues" evidence="1">
    <location>
        <begin position="420"/>
        <end position="430"/>
    </location>
</feature>
<feature type="compositionally biased region" description="Low complexity" evidence="1">
    <location>
        <begin position="491"/>
        <end position="505"/>
    </location>
</feature>
<feature type="region of interest" description="Disordered" evidence="1">
    <location>
        <begin position="273"/>
        <end position="353"/>
    </location>
</feature>
<dbReference type="EMBL" id="CAICTM010000359">
    <property type="protein sequence ID" value="CAB9508771.1"/>
    <property type="molecule type" value="Genomic_DNA"/>
</dbReference>
<feature type="compositionally biased region" description="Low complexity" evidence="1">
    <location>
        <begin position="277"/>
        <end position="288"/>
    </location>
</feature>
<feature type="region of interest" description="Disordered" evidence="1">
    <location>
        <begin position="212"/>
        <end position="232"/>
    </location>
</feature>
<feature type="region of interest" description="Disordered" evidence="1">
    <location>
        <begin position="112"/>
        <end position="151"/>
    </location>
</feature>
<protein>
    <submittedName>
        <fullName evidence="2">Uncharacterized protein</fullName>
    </submittedName>
</protein>
<sequence>MLAAVPSMNITMERNSSHDKSLLLVDYSKQRAQNDTLLDDASTMEDASCQSMTLSNVFGGGKTRHNNNSKQAQTPKDEEQSQQQLQEAISKTEVLLNLPLDRAEKERYSFCGGNNRLYHSDHKPRQASRNQRPCLSADPREAFGASSLSSSGHIRRSFRNRGIANDSCNSLASLATDADESAVSLFSATSVSVTSSAPTVVTSNVRFSLRRSSHRRLSMEDSDDASVSSTVRLRKSLSTRTLDTSTGKLMMDDSIIKNDPSFRSLLQKSKSVANMESCSGSSGLSSFRSTKRRSKRSTQLPRKSNSMEGDKKTATKKAIAAIIMDGTNDEPQESSGQRNVRWASKPTPKTINVTDGGILNAYLSRHVPSGQEMMDDSSITTTTRSSRRKTPSRHLSMDSSMSDCSYRASTIRSTKSEPLMDNDDNDDDDNSLTSDISMSSRRSIRRGGSIRGLSQSEMFLCSAQQKKKKPSTSSTTLKNSQWTSSSNKKGSSLTTSTMSNTLQSSGAPKQRLPDHLQIHRTTHRASSKRLLGDGSLTDDDESEGSSIRFFASRR</sequence>